<evidence type="ECO:0000313" key="3">
    <source>
        <dbReference type="EMBL" id="EGF79384.1"/>
    </source>
</evidence>
<evidence type="ECO:0000313" key="4">
    <source>
        <dbReference type="Proteomes" id="UP000007241"/>
    </source>
</evidence>
<reference evidence="3 4" key="1">
    <citation type="submission" date="2009-12" db="EMBL/GenBank/DDBJ databases">
        <title>The draft genome of Batrachochytrium dendrobatidis.</title>
        <authorList>
            <consortium name="US DOE Joint Genome Institute (JGI-PGF)"/>
            <person name="Kuo A."/>
            <person name="Salamov A."/>
            <person name="Schmutz J."/>
            <person name="Lucas S."/>
            <person name="Pitluck S."/>
            <person name="Rosenblum E."/>
            <person name="Stajich J."/>
            <person name="Eisen M."/>
            <person name="Grigoriev I.V."/>
        </authorList>
    </citation>
    <scope>NUCLEOTIDE SEQUENCE [LARGE SCALE GENOMIC DNA]</scope>
    <source>
        <strain evidence="4">JAM81 / FGSC 10211</strain>
    </source>
</reference>
<feature type="chain" id="PRO_5003319809" evidence="2">
    <location>
        <begin position="23"/>
        <end position="75"/>
    </location>
</feature>
<evidence type="ECO:0000256" key="1">
    <source>
        <dbReference type="SAM" id="MobiDB-lite"/>
    </source>
</evidence>
<feature type="signal peptide" evidence="2">
    <location>
        <begin position="1"/>
        <end position="22"/>
    </location>
</feature>
<keyword evidence="2" id="KW-0732">Signal</keyword>
<feature type="compositionally biased region" description="Polar residues" evidence="1">
    <location>
        <begin position="50"/>
        <end position="62"/>
    </location>
</feature>
<dbReference type="InParanoid" id="F4P5B5"/>
<keyword evidence="4" id="KW-1185">Reference proteome</keyword>
<proteinExistence type="predicted"/>
<dbReference type="EMBL" id="GL882886">
    <property type="protein sequence ID" value="EGF79384.1"/>
    <property type="molecule type" value="Genomic_DNA"/>
</dbReference>
<dbReference type="HOGENOM" id="CLU_2670679_0_0_1"/>
<name>F4P5B5_BATDJ</name>
<dbReference type="AlphaFoldDB" id="F4P5B5"/>
<dbReference type="RefSeq" id="XP_006680134.1">
    <property type="nucleotide sequence ID" value="XM_006680071.1"/>
</dbReference>
<gene>
    <name evidence="3" type="ORF">BATDEDRAFT_89817</name>
</gene>
<feature type="region of interest" description="Disordered" evidence="1">
    <location>
        <begin position="28"/>
        <end position="75"/>
    </location>
</feature>
<dbReference type="GeneID" id="18243630"/>
<protein>
    <submittedName>
        <fullName evidence="3">Uncharacterized protein</fullName>
    </submittedName>
</protein>
<organism evidence="3 4">
    <name type="scientific">Batrachochytrium dendrobatidis (strain JAM81 / FGSC 10211)</name>
    <name type="common">Frog chytrid fungus</name>
    <dbReference type="NCBI Taxonomy" id="684364"/>
    <lineage>
        <taxon>Eukaryota</taxon>
        <taxon>Fungi</taxon>
        <taxon>Fungi incertae sedis</taxon>
        <taxon>Chytridiomycota</taxon>
        <taxon>Chytridiomycota incertae sedis</taxon>
        <taxon>Chytridiomycetes</taxon>
        <taxon>Rhizophydiales</taxon>
        <taxon>Rhizophydiales incertae sedis</taxon>
        <taxon>Batrachochytrium</taxon>
    </lineage>
</organism>
<feature type="compositionally biased region" description="Low complexity" evidence="1">
    <location>
        <begin position="37"/>
        <end position="49"/>
    </location>
</feature>
<dbReference type="Proteomes" id="UP000007241">
    <property type="component" value="Unassembled WGS sequence"/>
</dbReference>
<evidence type="ECO:0000256" key="2">
    <source>
        <dbReference type="SAM" id="SignalP"/>
    </source>
</evidence>
<feature type="compositionally biased region" description="Basic and acidic residues" evidence="1">
    <location>
        <begin position="64"/>
        <end position="75"/>
    </location>
</feature>
<sequence>MKLDTAIFKIAILSWTFADVSSTPVFGADASDSDQVSTTLASSTSLPTPEFTQHSSSTQPRTDQYGHDEDYYNDW</sequence>
<accession>F4P5B5</accession>